<dbReference type="GeneID" id="97673465"/>
<dbReference type="AlphaFoldDB" id="A0A0M7B2R7"/>
<dbReference type="Proteomes" id="UP000049983">
    <property type="component" value="Unassembled WGS sequence"/>
</dbReference>
<dbReference type="EC" id="4.2.1.17" evidence="2"/>
<dbReference type="InterPro" id="IPR002539">
    <property type="entry name" value="MaoC-like_dom"/>
</dbReference>
<organism evidence="2 3">
    <name type="scientific">Roseibium album</name>
    <dbReference type="NCBI Taxonomy" id="311410"/>
    <lineage>
        <taxon>Bacteria</taxon>
        <taxon>Pseudomonadati</taxon>
        <taxon>Pseudomonadota</taxon>
        <taxon>Alphaproteobacteria</taxon>
        <taxon>Hyphomicrobiales</taxon>
        <taxon>Stappiaceae</taxon>
        <taxon>Roseibium</taxon>
    </lineage>
</organism>
<reference evidence="3" key="1">
    <citation type="submission" date="2015-07" db="EMBL/GenBank/DDBJ databases">
        <authorList>
            <person name="Rodrigo-Torres Lidia"/>
            <person name="Arahal R.David."/>
        </authorList>
    </citation>
    <scope>NUCLEOTIDE SEQUENCE [LARGE SCALE GENOMIC DNA]</scope>
    <source>
        <strain evidence="3">CECT 5096</strain>
    </source>
</reference>
<dbReference type="GO" id="GO:0004300">
    <property type="term" value="F:enoyl-CoA hydratase activity"/>
    <property type="evidence" value="ECO:0007669"/>
    <property type="project" value="UniProtKB-EC"/>
</dbReference>
<dbReference type="InterPro" id="IPR039375">
    <property type="entry name" value="NodN-like"/>
</dbReference>
<evidence type="ECO:0000313" key="2">
    <source>
        <dbReference type="EMBL" id="CTQ79538.1"/>
    </source>
</evidence>
<name>A0A0M7B2R7_9HYPH</name>
<sequence length="167" mass="18586">MTVSEDARALTVDKLKSLIGEDVGVSSWYLIDQARIDSFADVTQDHQFIHVDPENAAKTPFGGTIAHGFLTLSLLSVMGQEAQPKISGSRLGINYGFDRVRFLSPVKAGQKVRGRFVLAKVNEIRPGEVDLLWQATVEIEGETRPALKADWLNRFYLVRNEEKQPAC</sequence>
<evidence type="ECO:0000313" key="3">
    <source>
        <dbReference type="Proteomes" id="UP000049983"/>
    </source>
</evidence>
<dbReference type="EMBL" id="CXWC01000020">
    <property type="protein sequence ID" value="CTQ79538.1"/>
    <property type="molecule type" value="Genomic_DNA"/>
</dbReference>
<dbReference type="InterPro" id="IPR029069">
    <property type="entry name" value="HotDog_dom_sf"/>
</dbReference>
<dbReference type="PANTHER" id="PTHR42993:SF1">
    <property type="entry name" value="MAOC-LIKE DEHYDRATASE DOMAIN-CONTAINING PROTEIN"/>
    <property type="match status" value="1"/>
</dbReference>
<keyword evidence="3" id="KW-1185">Reference proteome</keyword>
<dbReference type="STRING" id="311410.LA5095_06313"/>
<dbReference type="RefSeq" id="WP_055391943.1">
    <property type="nucleotide sequence ID" value="NZ_CXWA01000021.1"/>
</dbReference>
<dbReference type="CDD" id="cd03450">
    <property type="entry name" value="NodN"/>
    <property type="match status" value="1"/>
</dbReference>
<gene>
    <name evidence="2" type="ORF">LA5096_06245</name>
</gene>
<protein>
    <submittedName>
        <fullName evidence="2">Putative enoyl-CoA hydratase 1</fullName>
        <ecNumber evidence="2">4.2.1.17</ecNumber>
    </submittedName>
</protein>
<proteinExistence type="predicted"/>
<dbReference type="SUPFAM" id="SSF54637">
    <property type="entry name" value="Thioesterase/thiol ester dehydrase-isomerase"/>
    <property type="match status" value="1"/>
</dbReference>
<dbReference type="Pfam" id="PF01575">
    <property type="entry name" value="MaoC_dehydratas"/>
    <property type="match status" value="1"/>
</dbReference>
<evidence type="ECO:0000259" key="1">
    <source>
        <dbReference type="Pfam" id="PF01575"/>
    </source>
</evidence>
<feature type="domain" description="MaoC-like" evidence="1">
    <location>
        <begin position="17"/>
        <end position="125"/>
    </location>
</feature>
<keyword evidence="2" id="KW-0456">Lyase</keyword>
<accession>A0A0M7B2R7</accession>
<dbReference type="Gene3D" id="3.10.129.10">
    <property type="entry name" value="Hotdog Thioesterase"/>
    <property type="match status" value="1"/>
</dbReference>
<dbReference type="PANTHER" id="PTHR42993">
    <property type="entry name" value="MAOC-LIKE DEHYDRATASE DOMAIN-CONTAINING PROTEIN"/>
    <property type="match status" value="1"/>
</dbReference>